<name>A0A1I7LZM7_9BURK</name>
<evidence type="ECO:0000313" key="4">
    <source>
        <dbReference type="Proteomes" id="UP000199391"/>
    </source>
</evidence>
<keyword evidence="3" id="KW-0966">Cell projection</keyword>
<dbReference type="Proteomes" id="UP000199391">
    <property type="component" value="Unassembled WGS sequence"/>
</dbReference>
<dbReference type="InterPro" id="IPR009875">
    <property type="entry name" value="PilZ_domain"/>
</dbReference>
<proteinExistence type="predicted"/>
<dbReference type="EMBL" id="FPBO01000045">
    <property type="protein sequence ID" value="SFV15164.1"/>
    <property type="molecule type" value="Genomic_DNA"/>
</dbReference>
<keyword evidence="3" id="KW-0282">Flagellum</keyword>
<dbReference type="AlphaFoldDB" id="A0A1I7LZM7"/>
<accession>A0A1I7LZM7</accession>
<dbReference type="Gene3D" id="2.40.10.220">
    <property type="entry name" value="predicted glycosyltransferase like domains"/>
    <property type="match status" value="1"/>
</dbReference>
<dbReference type="STRING" id="1035707.SAMN05216552_10453"/>
<dbReference type="GO" id="GO:0035438">
    <property type="term" value="F:cyclic-di-GMP binding"/>
    <property type="evidence" value="ECO:0007669"/>
    <property type="project" value="InterPro"/>
</dbReference>
<dbReference type="Pfam" id="PF07238">
    <property type="entry name" value="PilZ"/>
    <property type="match status" value="1"/>
</dbReference>
<evidence type="ECO:0000313" key="3">
    <source>
        <dbReference type="EMBL" id="SFV15164.1"/>
    </source>
</evidence>
<feature type="region of interest" description="Disordered" evidence="1">
    <location>
        <begin position="1"/>
        <end position="22"/>
    </location>
</feature>
<dbReference type="RefSeq" id="WP_177307673.1">
    <property type="nucleotide sequence ID" value="NZ_FPBO01000045.1"/>
</dbReference>
<protein>
    <submittedName>
        <fullName evidence="3">C-di-GMP-binding flagellar brake protein YcgR, contains PilZNR and PilZ domains</fullName>
    </submittedName>
</protein>
<gene>
    <name evidence="3" type="ORF">SAMN05216552_10453</name>
</gene>
<keyword evidence="3" id="KW-0969">Cilium</keyword>
<organism evidence="3 4">
    <name type="scientific">Pseudoduganella namucuonensis</name>
    <dbReference type="NCBI Taxonomy" id="1035707"/>
    <lineage>
        <taxon>Bacteria</taxon>
        <taxon>Pseudomonadati</taxon>
        <taxon>Pseudomonadota</taxon>
        <taxon>Betaproteobacteria</taxon>
        <taxon>Burkholderiales</taxon>
        <taxon>Oxalobacteraceae</taxon>
        <taxon>Telluria group</taxon>
        <taxon>Pseudoduganella</taxon>
    </lineage>
</organism>
<sequence>MILNDPSHLQIRKGPPRPQDAIDPIASTANPHDMTDVDDIGDALTLLAYSGDAISMYAAGSRKAVLGRILSVDPELPHFVMELNEGEKLAPGSVTFVAWLRTAKLQFRLSDPAWRSAPGKPTLIPMIFPDKCEVLNRRAAERLETPLGANFRASFVLNGNPYELPLYDFSLGGVGLRCAKSEAKGLFRGRKLVDVRLELGPETVIVTELEVRLSRSYRSFLLGEQLHIGCKFIDLRPEMESEIAALLAKMNNAPRRC</sequence>
<keyword evidence="4" id="KW-1185">Reference proteome</keyword>
<reference evidence="4" key="1">
    <citation type="submission" date="2016-10" db="EMBL/GenBank/DDBJ databases">
        <authorList>
            <person name="Varghese N."/>
            <person name="Submissions S."/>
        </authorList>
    </citation>
    <scope>NUCLEOTIDE SEQUENCE [LARGE SCALE GENOMIC DNA]</scope>
    <source>
        <strain evidence="4">CGMCC 1.11014</strain>
    </source>
</reference>
<evidence type="ECO:0000259" key="2">
    <source>
        <dbReference type="Pfam" id="PF07238"/>
    </source>
</evidence>
<evidence type="ECO:0000256" key="1">
    <source>
        <dbReference type="SAM" id="MobiDB-lite"/>
    </source>
</evidence>
<feature type="domain" description="PilZ" evidence="2">
    <location>
        <begin position="136"/>
        <end position="248"/>
    </location>
</feature>